<dbReference type="Gene3D" id="3.30.70.370">
    <property type="match status" value="1"/>
</dbReference>
<dbReference type="GO" id="GO:0003887">
    <property type="term" value="F:DNA-directed DNA polymerase activity"/>
    <property type="evidence" value="ECO:0007669"/>
    <property type="project" value="UniProtKB-KW"/>
</dbReference>
<dbReference type="Gene3D" id="1.20.1060.10">
    <property type="entry name" value="Taq DNA Polymerase, Chain T, domain 4"/>
    <property type="match status" value="1"/>
</dbReference>
<dbReference type="GO" id="GO:0003677">
    <property type="term" value="F:DNA binding"/>
    <property type="evidence" value="ECO:0007669"/>
    <property type="project" value="UniProtKB-KW"/>
</dbReference>
<gene>
    <name evidence="10" type="ORF">METZ01_LOCUS230119</name>
</gene>
<dbReference type="InterPro" id="IPR036397">
    <property type="entry name" value="RNaseH_sf"/>
</dbReference>
<feature type="non-terminal residue" evidence="10">
    <location>
        <position position="1"/>
    </location>
</feature>
<evidence type="ECO:0000256" key="8">
    <source>
        <dbReference type="ARBA" id="ARBA00049244"/>
    </source>
</evidence>
<dbReference type="InterPro" id="IPR002298">
    <property type="entry name" value="DNA_polymerase_A"/>
</dbReference>
<comment type="similarity">
    <text evidence="1">Belongs to the DNA polymerase type-A family.</text>
</comment>
<dbReference type="InterPro" id="IPR002562">
    <property type="entry name" value="3'-5'_exonuclease_dom"/>
</dbReference>
<dbReference type="Gene3D" id="3.30.420.10">
    <property type="entry name" value="Ribonuclease H-like superfamily/Ribonuclease H"/>
    <property type="match status" value="1"/>
</dbReference>
<keyword evidence="3" id="KW-0808">Transferase</keyword>
<evidence type="ECO:0000313" key="10">
    <source>
        <dbReference type="EMBL" id="SVB77265.1"/>
    </source>
</evidence>
<dbReference type="PRINTS" id="PR00868">
    <property type="entry name" value="DNAPOLI"/>
</dbReference>
<dbReference type="EMBL" id="UINC01056800">
    <property type="protein sequence ID" value="SVB77265.1"/>
    <property type="molecule type" value="Genomic_DNA"/>
</dbReference>
<keyword evidence="4" id="KW-0548">Nucleotidyltransferase</keyword>
<dbReference type="InterPro" id="IPR001098">
    <property type="entry name" value="DNA-dir_DNA_pol_A_palm_dom"/>
</dbReference>
<dbReference type="Pfam" id="PF01612">
    <property type="entry name" value="DNA_pol_A_exo1"/>
    <property type="match status" value="1"/>
</dbReference>
<dbReference type="InterPro" id="IPR043502">
    <property type="entry name" value="DNA/RNA_pol_sf"/>
</dbReference>
<evidence type="ECO:0000256" key="5">
    <source>
        <dbReference type="ARBA" id="ARBA00022705"/>
    </source>
</evidence>
<evidence type="ECO:0000256" key="2">
    <source>
        <dbReference type="ARBA" id="ARBA00012417"/>
    </source>
</evidence>
<evidence type="ECO:0000256" key="7">
    <source>
        <dbReference type="ARBA" id="ARBA00023125"/>
    </source>
</evidence>
<dbReference type="SUPFAM" id="SSF53098">
    <property type="entry name" value="Ribonuclease H-like"/>
    <property type="match status" value="1"/>
</dbReference>
<name>A0A382GR20_9ZZZZ</name>
<dbReference type="SMART" id="SM00482">
    <property type="entry name" value="POLAc"/>
    <property type="match status" value="1"/>
</dbReference>
<dbReference type="Pfam" id="PF00476">
    <property type="entry name" value="DNA_pol_A"/>
    <property type="match status" value="1"/>
</dbReference>
<dbReference type="EC" id="2.7.7.7" evidence="2"/>
<dbReference type="GO" id="GO:0006302">
    <property type="term" value="P:double-strand break repair"/>
    <property type="evidence" value="ECO:0007669"/>
    <property type="project" value="TreeGrafter"/>
</dbReference>
<evidence type="ECO:0000256" key="1">
    <source>
        <dbReference type="ARBA" id="ARBA00007705"/>
    </source>
</evidence>
<feature type="non-terminal residue" evidence="10">
    <location>
        <position position="488"/>
    </location>
</feature>
<keyword evidence="5" id="KW-0235">DNA replication</keyword>
<comment type="catalytic activity">
    <reaction evidence="8">
        <text>DNA(n) + a 2'-deoxyribonucleoside 5'-triphosphate = DNA(n+1) + diphosphate</text>
        <dbReference type="Rhea" id="RHEA:22508"/>
        <dbReference type="Rhea" id="RHEA-COMP:17339"/>
        <dbReference type="Rhea" id="RHEA-COMP:17340"/>
        <dbReference type="ChEBI" id="CHEBI:33019"/>
        <dbReference type="ChEBI" id="CHEBI:61560"/>
        <dbReference type="ChEBI" id="CHEBI:173112"/>
        <dbReference type="EC" id="2.7.7.7"/>
    </reaction>
</comment>
<dbReference type="Gene3D" id="1.10.150.20">
    <property type="entry name" value="5' to 3' exonuclease, C-terminal subdomain"/>
    <property type="match status" value="1"/>
</dbReference>
<evidence type="ECO:0000259" key="9">
    <source>
        <dbReference type="SMART" id="SM00482"/>
    </source>
</evidence>
<dbReference type="AlphaFoldDB" id="A0A382GR20"/>
<keyword evidence="7" id="KW-0238">DNA-binding</keyword>
<keyword evidence="6" id="KW-0239">DNA-directed DNA polymerase</keyword>
<dbReference type="SUPFAM" id="SSF56672">
    <property type="entry name" value="DNA/RNA polymerases"/>
    <property type="match status" value="1"/>
</dbReference>
<dbReference type="GO" id="GO:0008408">
    <property type="term" value="F:3'-5' exonuclease activity"/>
    <property type="evidence" value="ECO:0007669"/>
    <property type="project" value="InterPro"/>
</dbReference>
<feature type="domain" description="DNA-directed DNA polymerase family A palm" evidence="9">
    <location>
        <begin position="274"/>
        <end position="488"/>
    </location>
</feature>
<dbReference type="InterPro" id="IPR012337">
    <property type="entry name" value="RNaseH-like_sf"/>
</dbReference>
<dbReference type="PANTHER" id="PTHR10133">
    <property type="entry name" value="DNA POLYMERASE I"/>
    <property type="match status" value="1"/>
</dbReference>
<proteinExistence type="inferred from homology"/>
<accession>A0A382GR20</accession>
<reference evidence="10" key="1">
    <citation type="submission" date="2018-05" db="EMBL/GenBank/DDBJ databases">
        <authorList>
            <person name="Lanie J.A."/>
            <person name="Ng W.-L."/>
            <person name="Kazmierczak K.M."/>
            <person name="Andrzejewski T.M."/>
            <person name="Davidsen T.M."/>
            <person name="Wayne K.J."/>
            <person name="Tettelin H."/>
            <person name="Glass J.I."/>
            <person name="Rusch D."/>
            <person name="Podicherti R."/>
            <person name="Tsui H.-C.T."/>
            <person name="Winkler M.E."/>
        </authorList>
    </citation>
    <scope>NUCLEOTIDE SEQUENCE</scope>
</reference>
<protein>
    <recommendedName>
        <fullName evidence="2">DNA-directed DNA polymerase</fullName>
        <ecNumber evidence="2">2.7.7.7</ecNumber>
    </recommendedName>
</protein>
<dbReference type="PANTHER" id="PTHR10133:SF27">
    <property type="entry name" value="DNA POLYMERASE NU"/>
    <property type="match status" value="1"/>
</dbReference>
<evidence type="ECO:0000256" key="3">
    <source>
        <dbReference type="ARBA" id="ARBA00022679"/>
    </source>
</evidence>
<sequence>EYHFNFNFPDVEDTMLMHYVLNETPGTHGLKQLAMKHTIYGDYEKPLYEFQDDYCRRNGIIKSAFTWDLIPFDIIKVYAAMDACVTFLIFEIFRDAIRKNDKIKRVYRDILIPGMQFLKDIQDTGVPFDRKRLEVAQNLMDDEIQTSILRLYQYPEVKIFEQAQGKEFNPNSTLQLRKLLFDNIGLSPTGKKTGTGQHSTDAEVLQELGKQHDVPQHILDIRQKSKIKNTYLDKIIPQLDRDSRLRTNFNLHSTTSGRLSSSGKLNMQQIPRDNPIVKGCIKARENHEIVAMDLTTAEVYVAAVLAKDKALQDVFRSGGNFHSSIAKIVFRLPCEVEDVAYNFAMKRQAAKAVTFGIMYGAGPHKISQQVTKDSGSYFSMNEAKEVIDDYFRQFKKLKMWLEQCKVDIERDAYTYSLLGRKRRLENVRSEDKGIASHEVRSGINFLVQSLASDINLLGAIDMNDYIKEHGMKSRIFALVHDSILAEVP</sequence>
<dbReference type="GO" id="GO:0006261">
    <property type="term" value="P:DNA-templated DNA replication"/>
    <property type="evidence" value="ECO:0007669"/>
    <property type="project" value="InterPro"/>
</dbReference>
<evidence type="ECO:0000256" key="4">
    <source>
        <dbReference type="ARBA" id="ARBA00022695"/>
    </source>
</evidence>
<dbReference type="PROSITE" id="PS00447">
    <property type="entry name" value="DNA_POLYMERASE_A"/>
    <property type="match status" value="1"/>
</dbReference>
<evidence type="ECO:0000256" key="6">
    <source>
        <dbReference type="ARBA" id="ARBA00022932"/>
    </source>
</evidence>
<organism evidence="10">
    <name type="scientific">marine metagenome</name>
    <dbReference type="NCBI Taxonomy" id="408172"/>
    <lineage>
        <taxon>unclassified sequences</taxon>
        <taxon>metagenomes</taxon>
        <taxon>ecological metagenomes</taxon>
    </lineage>
</organism>
<dbReference type="InterPro" id="IPR019760">
    <property type="entry name" value="DNA-dir_DNA_pol_A_CS"/>
</dbReference>